<evidence type="ECO:0000313" key="4">
    <source>
        <dbReference type="EMBL" id="KGQ07306.1"/>
    </source>
</evidence>
<evidence type="ECO:0000259" key="3">
    <source>
        <dbReference type="Pfam" id="PF26640"/>
    </source>
</evidence>
<dbReference type="eggNOG" id="KOG4177">
    <property type="taxonomic scope" value="Eukaryota"/>
</dbReference>
<accession>A0A0A2VHF7</accession>
<gene>
    <name evidence="4" type="ORF">BBAD15_g7360</name>
</gene>
<proteinExistence type="predicted"/>
<comment type="caution">
    <text evidence="4">The sequence shown here is derived from an EMBL/GenBank/DDBJ whole genome shotgun (WGS) entry which is preliminary data.</text>
</comment>
<feature type="domain" description="Heterokaryon incompatibility" evidence="2">
    <location>
        <begin position="22"/>
        <end position="106"/>
    </location>
</feature>
<evidence type="ECO:0000256" key="1">
    <source>
        <dbReference type="SAM" id="MobiDB-lite"/>
    </source>
</evidence>
<organism evidence="4 5">
    <name type="scientific">Beauveria bassiana D1-5</name>
    <dbReference type="NCBI Taxonomy" id="1245745"/>
    <lineage>
        <taxon>Eukaryota</taxon>
        <taxon>Fungi</taxon>
        <taxon>Dikarya</taxon>
        <taxon>Ascomycota</taxon>
        <taxon>Pezizomycotina</taxon>
        <taxon>Sordariomycetes</taxon>
        <taxon>Hypocreomycetidae</taxon>
        <taxon>Hypocreales</taxon>
        <taxon>Cordycipitaceae</taxon>
        <taxon>Beauveria</taxon>
    </lineage>
</organism>
<dbReference type="OrthoDB" id="20872at2759"/>
<dbReference type="EMBL" id="ANFO01000705">
    <property type="protein sequence ID" value="KGQ07306.1"/>
    <property type="molecule type" value="Genomic_DNA"/>
</dbReference>
<dbReference type="AlphaFoldDB" id="A0A0A2VHF7"/>
<feature type="region of interest" description="Disordered" evidence="1">
    <location>
        <begin position="373"/>
        <end position="392"/>
    </location>
</feature>
<protein>
    <submittedName>
        <fullName evidence="4">Vegetative incompatibility protein HET-E-1</fullName>
    </submittedName>
</protein>
<evidence type="ECO:0000313" key="5">
    <source>
        <dbReference type="Proteomes" id="UP000030106"/>
    </source>
</evidence>
<dbReference type="Pfam" id="PF26640">
    <property type="entry name" value="DUF8212"/>
    <property type="match status" value="1"/>
</dbReference>
<dbReference type="Pfam" id="PF06985">
    <property type="entry name" value="HET"/>
    <property type="match status" value="1"/>
</dbReference>
<dbReference type="PANTHER" id="PTHR10622:SF10">
    <property type="entry name" value="HET DOMAIN-CONTAINING PROTEIN"/>
    <property type="match status" value="1"/>
</dbReference>
<dbReference type="HOGENOM" id="CLU_000288_138_13_1"/>
<dbReference type="InterPro" id="IPR010730">
    <property type="entry name" value="HET"/>
</dbReference>
<dbReference type="Proteomes" id="UP000030106">
    <property type="component" value="Unassembled WGS sequence"/>
</dbReference>
<sequence length="575" mass="63410">MRLLNTSTLEVEEYFGSAIPEYAILSHRWLDDEVSFQDLQSGHAASKAGYAKIRECCVQAVRDGLAFAWVDTCCIDKTSSAELNEAINSMYAWYRDAALCYAFLSDVPATVSDDDAGAFDRSAWFTRGWTLQELLAPAHVVFYDSAWQPLGSRDEAPLTERIAAVTRIDAAVLRGDVALTDRSVAQRMAWAADRTTTRLEDRAYSLLGLFGVNMPMLYGEGGARAFRRLQEEIMKVSDDQSLFAWSVSVDEEQGLTGLLAHSPADFAGCADLVEPRQRWNHQPYSMTNRGLSLEMPMVPWGPETFLAALDCENAGQQDSRVGIYLRMLSQQGQYARVRFSDDGGVSKALQVFAQGLAPTVKYRKIYVRQPGTEPARIRTKRAAPGATAASPSSAANDTTCTIALHPSVNPATAVALTPVYGFHIRTLPIRVITVPDPTDPDYPLSEVYLAPGGRAWDDAARIVTLPAGAGGTVAALWLRTPKRSYALKVGFDADFNPVAQYGGMLSSPGARPPIPPNSIEAILHPSWMTVPRSDYLFRGDRLRGGLRMEDYPWRVRMQYEVVGDEQMWVLDIEDV</sequence>
<reference evidence="4 5" key="1">
    <citation type="submission" date="2012-10" db="EMBL/GenBank/DDBJ databases">
        <title>Genome sequencing and analysis of entomopathogenic fungi Beauveria bassiana D1-5.</title>
        <authorList>
            <person name="Li Q."/>
            <person name="Wang L."/>
            <person name="Zhang Z."/>
            <person name="Wang Q."/>
            <person name="Ren J."/>
            <person name="Wang M."/>
            <person name="Xu W."/>
            <person name="Wang J."/>
            <person name="Lu Y."/>
            <person name="Du Q."/>
            <person name="Sun Z."/>
        </authorList>
    </citation>
    <scope>NUCLEOTIDE SEQUENCE [LARGE SCALE GENOMIC DNA]</scope>
    <source>
        <strain evidence="4 5">D1-5</strain>
    </source>
</reference>
<dbReference type="InterPro" id="IPR058525">
    <property type="entry name" value="DUF8212"/>
</dbReference>
<feature type="compositionally biased region" description="Low complexity" evidence="1">
    <location>
        <begin position="382"/>
        <end position="392"/>
    </location>
</feature>
<feature type="domain" description="DUF8212" evidence="3">
    <location>
        <begin position="224"/>
        <end position="248"/>
    </location>
</feature>
<dbReference type="STRING" id="1245745.A0A0A2VHF7"/>
<dbReference type="PANTHER" id="PTHR10622">
    <property type="entry name" value="HET DOMAIN-CONTAINING PROTEIN"/>
    <property type="match status" value="1"/>
</dbReference>
<name>A0A0A2VHF7_BEABA</name>
<evidence type="ECO:0000259" key="2">
    <source>
        <dbReference type="Pfam" id="PF06985"/>
    </source>
</evidence>